<dbReference type="HOGENOM" id="CLU_1337654_0_0_1"/>
<accession>A0A0C9WBY8</accession>
<dbReference type="AlphaFoldDB" id="A0A0C9WBY8"/>
<name>A0A0C9WBY8_9AGAM</name>
<organism evidence="2 3">
    <name type="scientific">Hydnomerulius pinastri MD-312</name>
    <dbReference type="NCBI Taxonomy" id="994086"/>
    <lineage>
        <taxon>Eukaryota</taxon>
        <taxon>Fungi</taxon>
        <taxon>Dikarya</taxon>
        <taxon>Basidiomycota</taxon>
        <taxon>Agaricomycotina</taxon>
        <taxon>Agaricomycetes</taxon>
        <taxon>Agaricomycetidae</taxon>
        <taxon>Boletales</taxon>
        <taxon>Boletales incertae sedis</taxon>
        <taxon>Leucogyrophana</taxon>
    </lineage>
</organism>
<reference evidence="2 3" key="1">
    <citation type="submission" date="2014-04" db="EMBL/GenBank/DDBJ databases">
        <title>Evolutionary Origins and Diversification of the Mycorrhizal Mutualists.</title>
        <authorList>
            <consortium name="DOE Joint Genome Institute"/>
            <consortium name="Mycorrhizal Genomics Consortium"/>
            <person name="Kohler A."/>
            <person name="Kuo A."/>
            <person name="Nagy L.G."/>
            <person name="Floudas D."/>
            <person name="Copeland A."/>
            <person name="Barry K.W."/>
            <person name="Cichocki N."/>
            <person name="Veneault-Fourrey C."/>
            <person name="LaButti K."/>
            <person name="Lindquist E.A."/>
            <person name="Lipzen A."/>
            <person name="Lundell T."/>
            <person name="Morin E."/>
            <person name="Murat C."/>
            <person name="Riley R."/>
            <person name="Ohm R."/>
            <person name="Sun H."/>
            <person name="Tunlid A."/>
            <person name="Henrissat B."/>
            <person name="Grigoriev I.V."/>
            <person name="Hibbett D.S."/>
            <person name="Martin F."/>
        </authorList>
    </citation>
    <scope>NUCLEOTIDE SEQUENCE [LARGE SCALE GENOMIC DNA]</scope>
    <source>
        <strain evidence="2 3">MD-312</strain>
    </source>
</reference>
<gene>
    <name evidence="2" type="ORF">HYDPIDRAFT_31209</name>
</gene>
<evidence type="ECO:0000256" key="1">
    <source>
        <dbReference type="SAM" id="MobiDB-lite"/>
    </source>
</evidence>
<sequence length="205" mass="22781">MPGMASGRVSHSDDELEGGQAGHFPDSHGQETGFLDGAKLTYPWDLCKDAQIFSIDTSDWYTTTHCSSSDRHNPGFSLSEICSRYLQAWLRIVAYPFHAKTELQGEFYDIVNIRIENESIFTTLPVELVYMLFSPFSFPPCLTLSATSPGDAGEADGHEALASDTLTSISQRQDFPSVVFNHACYASDEEVMQFAGLWKDFRNNG</sequence>
<evidence type="ECO:0000313" key="2">
    <source>
        <dbReference type="EMBL" id="KIJ61606.1"/>
    </source>
</evidence>
<proteinExistence type="predicted"/>
<dbReference type="Proteomes" id="UP000053820">
    <property type="component" value="Unassembled WGS sequence"/>
</dbReference>
<dbReference type="EMBL" id="KN839861">
    <property type="protein sequence ID" value="KIJ61606.1"/>
    <property type="molecule type" value="Genomic_DNA"/>
</dbReference>
<protein>
    <submittedName>
        <fullName evidence="2">Uncharacterized protein</fullName>
    </submittedName>
</protein>
<keyword evidence="3" id="KW-1185">Reference proteome</keyword>
<evidence type="ECO:0000313" key="3">
    <source>
        <dbReference type="Proteomes" id="UP000053820"/>
    </source>
</evidence>
<feature type="region of interest" description="Disordered" evidence="1">
    <location>
        <begin position="1"/>
        <end position="28"/>
    </location>
</feature>